<dbReference type="Proteomes" id="UP000005439">
    <property type="component" value="Chromosome"/>
</dbReference>
<dbReference type="InterPro" id="IPR011611">
    <property type="entry name" value="PfkB_dom"/>
</dbReference>
<evidence type="ECO:0000256" key="4">
    <source>
        <dbReference type="ARBA" id="ARBA00022679"/>
    </source>
</evidence>
<keyword evidence="11 12" id="KW-0119">Carbohydrate metabolism</keyword>
<dbReference type="PRINTS" id="PR00990">
    <property type="entry name" value="RIBOKINASE"/>
</dbReference>
<dbReference type="KEGG" id="sap:Sulac_3346"/>
<dbReference type="EMBL" id="CP003179">
    <property type="protein sequence ID" value="AEW06792.1"/>
    <property type="molecule type" value="Genomic_DNA"/>
</dbReference>
<dbReference type="InterPro" id="IPR002139">
    <property type="entry name" value="Ribo/fructo_kinase"/>
</dbReference>
<feature type="binding site" evidence="12">
    <location>
        <position position="253"/>
    </location>
    <ligand>
        <name>K(+)</name>
        <dbReference type="ChEBI" id="CHEBI:29103"/>
    </ligand>
</feature>
<name>G8TTN3_SULAD</name>
<dbReference type="InterPro" id="IPR002173">
    <property type="entry name" value="Carboh/pur_kinase_PfkB_CS"/>
</dbReference>
<accession>G8TTN3</accession>
<keyword evidence="5 12" id="KW-0479">Metal-binding</keyword>
<evidence type="ECO:0000259" key="13">
    <source>
        <dbReference type="Pfam" id="PF00294"/>
    </source>
</evidence>
<keyword evidence="6 12" id="KW-0547">Nucleotide-binding</keyword>
<comment type="pathway">
    <text evidence="12">Carbohydrate metabolism; D-ribose degradation; D-ribose 5-phosphate from beta-D-ribopyranose: step 2/2.</text>
</comment>
<keyword evidence="12" id="KW-0963">Cytoplasm</keyword>
<dbReference type="InterPro" id="IPR029056">
    <property type="entry name" value="Ribokinase-like"/>
</dbReference>
<keyword evidence="15" id="KW-1185">Reference proteome</keyword>
<evidence type="ECO:0000256" key="7">
    <source>
        <dbReference type="ARBA" id="ARBA00022777"/>
    </source>
</evidence>
<evidence type="ECO:0000313" key="14">
    <source>
        <dbReference type="EMBL" id="AEW06792.1"/>
    </source>
</evidence>
<feature type="binding site" evidence="12">
    <location>
        <begin position="256"/>
        <end position="257"/>
    </location>
    <ligand>
        <name>ATP</name>
        <dbReference type="ChEBI" id="CHEBI:30616"/>
    </ligand>
</feature>
<dbReference type="HOGENOM" id="CLU_027634_2_2_9"/>
<dbReference type="CDD" id="cd01174">
    <property type="entry name" value="ribokinase"/>
    <property type="match status" value="1"/>
</dbReference>
<comment type="catalytic activity">
    <reaction evidence="12">
        <text>D-ribose + ATP = D-ribose 5-phosphate + ADP + H(+)</text>
        <dbReference type="Rhea" id="RHEA:13697"/>
        <dbReference type="ChEBI" id="CHEBI:15378"/>
        <dbReference type="ChEBI" id="CHEBI:30616"/>
        <dbReference type="ChEBI" id="CHEBI:47013"/>
        <dbReference type="ChEBI" id="CHEBI:78346"/>
        <dbReference type="ChEBI" id="CHEBI:456216"/>
        <dbReference type="EC" id="2.7.1.15"/>
    </reaction>
</comment>
<feature type="binding site" evidence="12">
    <location>
        <position position="257"/>
    </location>
    <ligand>
        <name>substrate</name>
    </ligand>
</feature>
<evidence type="ECO:0000256" key="10">
    <source>
        <dbReference type="ARBA" id="ARBA00022958"/>
    </source>
</evidence>
<evidence type="ECO:0000256" key="11">
    <source>
        <dbReference type="ARBA" id="ARBA00023277"/>
    </source>
</evidence>
<dbReference type="PROSITE" id="PS00583">
    <property type="entry name" value="PFKB_KINASES_1"/>
    <property type="match status" value="1"/>
</dbReference>
<dbReference type="GO" id="GO:0004747">
    <property type="term" value="F:ribokinase activity"/>
    <property type="evidence" value="ECO:0007669"/>
    <property type="project" value="UniProtKB-UniRule"/>
</dbReference>
<organism evidence="14 15">
    <name type="scientific">Sulfobacillus acidophilus (strain ATCC 700253 / DSM 10332 / NAL)</name>
    <dbReference type="NCBI Taxonomy" id="679936"/>
    <lineage>
        <taxon>Bacteria</taxon>
        <taxon>Bacillati</taxon>
        <taxon>Bacillota</taxon>
        <taxon>Clostridia</taxon>
        <taxon>Eubacteriales</taxon>
        <taxon>Clostridiales Family XVII. Incertae Sedis</taxon>
        <taxon>Sulfobacillus</taxon>
    </lineage>
</organism>
<keyword evidence="7 12" id="KW-0418">Kinase</keyword>
<feature type="binding site" evidence="12">
    <location>
        <begin position="40"/>
        <end position="44"/>
    </location>
    <ligand>
        <name>substrate</name>
    </ligand>
</feature>
<dbReference type="GO" id="GO:0005737">
    <property type="term" value="C:cytoplasm"/>
    <property type="evidence" value="ECO:0007669"/>
    <property type="project" value="UniProtKB-SubCell"/>
</dbReference>
<evidence type="ECO:0000256" key="1">
    <source>
        <dbReference type="ARBA" id="ARBA00005380"/>
    </source>
</evidence>
<feature type="binding site" evidence="12">
    <location>
        <position position="140"/>
    </location>
    <ligand>
        <name>substrate</name>
    </ligand>
</feature>
<feature type="binding site" evidence="12">
    <location>
        <begin position="224"/>
        <end position="229"/>
    </location>
    <ligand>
        <name>ATP</name>
        <dbReference type="ChEBI" id="CHEBI:30616"/>
    </ligand>
</feature>
<dbReference type="AlphaFoldDB" id="G8TTN3"/>
<dbReference type="GO" id="GO:0005524">
    <property type="term" value="F:ATP binding"/>
    <property type="evidence" value="ECO:0007669"/>
    <property type="project" value="UniProtKB-UniRule"/>
</dbReference>
<evidence type="ECO:0000256" key="2">
    <source>
        <dbReference type="ARBA" id="ARBA00012035"/>
    </source>
</evidence>
<keyword evidence="8 12" id="KW-0067">ATP-binding</keyword>
<evidence type="ECO:0000256" key="3">
    <source>
        <dbReference type="ARBA" id="ARBA00016943"/>
    </source>
</evidence>
<evidence type="ECO:0000313" key="15">
    <source>
        <dbReference type="Proteomes" id="UP000005439"/>
    </source>
</evidence>
<feature type="domain" description="Carbohydrate kinase PfkB" evidence="13">
    <location>
        <begin position="4"/>
        <end position="298"/>
    </location>
</feature>
<dbReference type="PANTHER" id="PTHR10584">
    <property type="entry name" value="SUGAR KINASE"/>
    <property type="match status" value="1"/>
</dbReference>
<dbReference type="PATRIC" id="fig|679936.5.peg.3464"/>
<evidence type="ECO:0000256" key="6">
    <source>
        <dbReference type="ARBA" id="ARBA00022741"/>
    </source>
</evidence>
<gene>
    <name evidence="12" type="primary">rbsK</name>
    <name evidence="14" type="ordered locus">Sulac_3346</name>
</gene>
<comment type="cofactor">
    <cofactor evidence="12">
        <name>Mg(2+)</name>
        <dbReference type="ChEBI" id="CHEBI:18420"/>
    </cofactor>
    <text evidence="12">Requires a divalent cation, most likely magnesium in vivo, as an electrophilic catalyst to aid phosphoryl group transfer. It is the chelate of the metal and the nucleotide that is the actual substrate.</text>
</comment>
<comment type="caution">
    <text evidence="12">Lacks conserved residue(s) required for the propagation of feature annotation.</text>
</comment>
<sequence length="313" mass="33249">MALRIVVLGSLVVDLPIWLSHIPANGETILAERSGFYVGGKGANQAVQIRRLGGHPVLIGKVGTDPLGQFLRDGLRQEGMDVTTVLQSPSAPTSYAVPVVAPGVQYILHVPGANRDWTTDDREGVAEVLGTASMLLVQGEISPEMSVAAMERVRARGGLILLDPAPVTGVTPAMLSQADVLTPNQVEMAQLLGHPEWAYDVDRLTRHASDLFSVWPNLRLVMVTLGADGVLFVEPPAEVRHIPAPTIEAVDPTAAGDAFNGAWAWAVDQGWDGFRAAQLGVQVGSLAASRPGALQSLPYRQDVEGVIRSLMGQ</sequence>
<feature type="binding site" evidence="12">
    <location>
        <begin position="12"/>
        <end position="14"/>
    </location>
    <ligand>
        <name>substrate</name>
    </ligand>
</feature>
<feature type="binding site" evidence="12">
    <location>
        <position position="296"/>
    </location>
    <ligand>
        <name>K(+)</name>
        <dbReference type="ChEBI" id="CHEBI:29103"/>
    </ligand>
</feature>
<proteinExistence type="inferred from homology"/>
<protein>
    <recommendedName>
        <fullName evidence="3 12">Ribokinase</fullName>
        <shortName evidence="12">RK</shortName>
        <ecNumber evidence="2 12">2.7.1.15</ecNumber>
    </recommendedName>
</protein>
<dbReference type="HAMAP" id="MF_01987">
    <property type="entry name" value="Ribokinase"/>
    <property type="match status" value="1"/>
</dbReference>
<dbReference type="InterPro" id="IPR011877">
    <property type="entry name" value="Ribokinase"/>
</dbReference>
<dbReference type="SUPFAM" id="SSF53613">
    <property type="entry name" value="Ribokinase-like"/>
    <property type="match status" value="1"/>
</dbReference>
<dbReference type="UniPathway" id="UPA00916">
    <property type="reaction ID" value="UER00889"/>
</dbReference>
<dbReference type="Gene3D" id="3.40.1190.20">
    <property type="match status" value="1"/>
</dbReference>
<evidence type="ECO:0000256" key="12">
    <source>
        <dbReference type="HAMAP-Rule" id="MF_01987"/>
    </source>
</evidence>
<feature type="binding site" evidence="12">
    <location>
        <position position="292"/>
    </location>
    <ligand>
        <name>K(+)</name>
        <dbReference type="ChEBI" id="CHEBI:29103"/>
    </ligand>
</feature>
<evidence type="ECO:0000256" key="8">
    <source>
        <dbReference type="ARBA" id="ARBA00022840"/>
    </source>
</evidence>
<dbReference type="GO" id="GO:0046872">
    <property type="term" value="F:metal ion binding"/>
    <property type="evidence" value="ECO:0007669"/>
    <property type="project" value="UniProtKB-KW"/>
</dbReference>
<comment type="activity regulation">
    <text evidence="12">Activated by a monovalent cation that binds near, but not in, the active site. The most likely occupant of the site in vivo is potassium. Ion binding induces a conformational change that may alter substrate affinity.</text>
</comment>
<feature type="binding site" evidence="12">
    <location>
        <position position="251"/>
    </location>
    <ligand>
        <name>K(+)</name>
        <dbReference type="ChEBI" id="CHEBI:29103"/>
    </ligand>
</feature>
<keyword evidence="9 12" id="KW-0460">Magnesium</keyword>
<dbReference type="GO" id="GO:0019303">
    <property type="term" value="P:D-ribose catabolic process"/>
    <property type="evidence" value="ECO:0007669"/>
    <property type="project" value="UniProtKB-UniRule"/>
</dbReference>
<feature type="binding site" evidence="12">
    <location>
        <position position="184"/>
    </location>
    <ligand>
        <name>ATP</name>
        <dbReference type="ChEBI" id="CHEBI:30616"/>
    </ligand>
</feature>
<feature type="active site" description="Proton acceptor" evidence="12">
    <location>
        <position position="257"/>
    </location>
</feature>
<dbReference type="STRING" id="679936.Sulac_3346"/>
<evidence type="ECO:0000256" key="9">
    <source>
        <dbReference type="ARBA" id="ARBA00022842"/>
    </source>
</evidence>
<feature type="binding site" evidence="12">
    <location>
        <position position="287"/>
    </location>
    <ligand>
        <name>K(+)</name>
        <dbReference type="ChEBI" id="CHEBI:29103"/>
    </ligand>
</feature>
<dbReference type="Pfam" id="PF00294">
    <property type="entry name" value="PfkB"/>
    <property type="match status" value="1"/>
</dbReference>
<feature type="binding site" evidence="12">
    <location>
        <position position="290"/>
    </location>
    <ligand>
        <name>K(+)</name>
        <dbReference type="ChEBI" id="CHEBI:29103"/>
    </ligand>
</feature>
<evidence type="ECO:0000256" key="5">
    <source>
        <dbReference type="ARBA" id="ARBA00022723"/>
    </source>
</evidence>
<comment type="function">
    <text evidence="12">Catalyzes the phosphorylation of ribose at O-5 in a reaction requiring ATP and magnesium. The resulting D-ribose-5-phosphate can then be used either for sythesis of nucleotides, histidine, and tryptophan, or as a component of the pentose phosphate pathway.</text>
</comment>
<reference evidence="15" key="1">
    <citation type="submission" date="2011-12" db="EMBL/GenBank/DDBJ databases">
        <title>The complete genome of chromosome of Sulfobacillus acidophilus DSM 10332.</title>
        <authorList>
            <person name="Lucas S."/>
            <person name="Han J."/>
            <person name="Lapidus A."/>
            <person name="Bruce D."/>
            <person name="Goodwin L."/>
            <person name="Pitluck S."/>
            <person name="Peters L."/>
            <person name="Kyrpides N."/>
            <person name="Mavromatis K."/>
            <person name="Ivanova N."/>
            <person name="Mikhailova N."/>
            <person name="Chertkov O."/>
            <person name="Saunders E."/>
            <person name="Detter J.C."/>
            <person name="Tapia R."/>
            <person name="Han C."/>
            <person name="Land M."/>
            <person name="Hauser L."/>
            <person name="Markowitz V."/>
            <person name="Cheng J.-F."/>
            <person name="Hugenholtz P."/>
            <person name="Woyke T."/>
            <person name="Wu D."/>
            <person name="Pukall R."/>
            <person name="Gehrich-Schroeter G."/>
            <person name="Schneider S."/>
            <person name="Klenk H.-P."/>
            <person name="Eisen J.A."/>
        </authorList>
    </citation>
    <scope>NUCLEOTIDE SEQUENCE [LARGE SCALE GENOMIC DNA]</scope>
    <source>
        <strain evidence="15">ATCC 700253 / DSM 10332 / NAL</strain>
    </source>
</reference>
<reference evidence="14 15" key="2">
    <citation type="journal article" date="2012" name="Stand. Genomic Sci.">
        <title>Complete genome sequence of the moderately thermophilic mineral-sulfide-oxidizing firmicute Sulfobacillus acidophilus type strain (NAL(T)).</title>
        <authorList>
            <person name="Anderson I."/>
            <person name="Chertkov O."/>
            <person name="Chen A."/>
            <person name="Saunders E."/>
            <person name="Lapidus A."/>
            <person name="Nolan M."/>
            <person name="Lucas S."/>
            <person name="Hammon N."/>
            <person name="Deshpande S."/>
            <person name="Cheng J.F."/>
            <person name="Han C."/>
            <person name="Tapia R."/>
            <person name="Goodwin L.A."/>
            <person name="Pitluck S."/>
            <person name="Liolios K."/>
            <person name="Pagani I."/>
            <person name="Ivanova N."/>
            <person name="Mikhailova N."/>
            <person name="Pati A."/>
            <person name="Palaniappan K."/>
            <person name="Land M."/>
            <person name="Pan C."/>
            <person name="Rohde M."/>
            <person name="Pukall R."/>
            <person name="Goker M."/>
            <person name="Detter J.C."/>
            <person name="Woyke T."/>
            <person name="Bristow J."/>
            <person name="Eisen J.A."/>
            <person name="Markowitz V."/>
            <person name="Hugenholtz P."/>
            <person name="Kyrpides N.C."/>
            <person name="Klenk H.P."/>
            <person name="Mavromatis K."/>
        </authorList>
    </citation>
    <scope>NUCLEOTIDE SEQUENCE [LARGE SCALE GENOMIC DNA]</scope>
    <source>
        <strain evidence="15">ATCC 700253 / DSM 10332 / NAL</strain>
    </source>
</reference>
<comment type="subcellular location">
    <subcellularLocation>
        <location evidence="12">Cytoplasm</location>
    </subcellularLocation>
</comment>
<keyword evidence="4 12" id="KW-0808">Transferase</keyword>
<comment type="similarity">
    <text evidence="1">Belongs to the carbohydrate kinase pfkB family.</text>
</comment>
<dbReference type="EC" id="2.7.1.15" evidence="2 12"/>
<keyword evidence="10 12" id="KW-0630">Potassium</keyword>
<comment type="subunit">
    <text evidence="12">Homodimer.</text>
</comment>
<dbReference type="PANTHER" id="PTHR10584:SF167">
    <property type="entry name" value="PFKB DOMAIN PROTEIN"/>
    <property type="match status" value="1"/>
</dbReference>
<comment type="similarity">
    <text evidence="12">Belongs to the carbohydrate kinase PfkB family. Ribokinase subfamily.</text>
</comment>